<accession>A0A834EZI5</accession>
<name>A0A834EZI5_ORYME</name>
<evidence type="ECO:0000313" key="2">
    <source>
        <dbReference type="Proteomes" id="UP000646548"/>
    </source>
</evidence>
<gene>
    <name evidence="1" type="ORF">FQA47_006161</name>
</gene>
<comment type="caution">
    <text evidence="1">The sequence shown here is derived from an EMBL/GenBank/DDBJ whole genome shotgun (WGS) entry which is preliminary data.</text>
</comment>
<dbReference type="EMBL" id="WKFB01001079">
    <property type="protein sequence ID" value="KAF6715486.1"/>
    <property type="molecule type" value="Genomic_DNA"/>
</dbReference>
<dbReference type="PANTHER" id="PTHR31025">
    <property type="entry name" value="SI:CH211-196P9.1-RELATED"/>
    <property type="match status" value="1"/>
</dbReference>
<reference evidence="1" key="1">
    <citation type="journal article" name="BMC Genomics">
        <title>Long-read sequencing and de novo genome assembly of marine medaka (Oryzias melastigma).</title>
        <authorList>
            <person name="Liang P."/>
            <person name="Saqib H.S.A."/>
            <person name="Ni X."/>
            <person name="Shen Y."/>
        </authorList>
    </citation>
    <scope>NUCLEOTIDE SEQUENCE</scope>
    <source>
        <strain evidence="1">Bigg-433</strain>
    </source>
</reference>
<dbReference type="PANTHER" id="PTHR31025:SF27">
    <property type="entry name" value="SI:CH211-193K19.2-RELATED"/>
    <property type="match status" value="1"/>
</dbReference>
<sequence length="307" mass="33640">MAATLRVILGVDNAAKLTLANGLPESFEDLKDEIQKQFGLDIDFDNEFVNLTMASELNDKATLKVIHLSENSSMAISSPTSRGFDETSSLSSATDTDILSSSESTFSDSSLRSQPWPSKFQIPAFSYNAQIQLDRGNQAFYSRGTFLTVNAEFTRITTVPLMSVFMSQLDHYSSPLMRAFKKKGGTAGHNIRQILAAINNDVDVAAGRELDSIPLGLFVVRSEGAESTDPLADVGIVIEGCQVLQDITDAAKGFALLFGLIYCLNLSYPKDAKYTFEFLQKVVMEKNGSRLSNKVQVLKNKLNEICC</sequence>
<dbReference type="AlphaFoldDB" id="A0A834EZI5"/>
<proteinExistence type="predicted"/>
<protein>
    <submittedName>
        <fullName evidence="1">Uncharacterized protein</fullName>
    </submittedName>
</protein>
<dbReference type="Proteomes" id="UP000646548">
    <property type="component" value="Unassembled WGS sequence"/>
</dbReference>
<organism evidence="1 2">
    <name type="scientific">Oryzias melastigma</name>
    <name type="common">Marine medaka</name>
    <dbReference type="NCBI Taxonomy" id="30732"/>
    <lineage>
        <taxon>Eukaryota</taxon>
        <taxon>Metazoa</taxon>
        <taxon>Chordata</taxon>
        <taxon>Craniata</taxon>
        <taxon>Vertebrata</taxon>
        <taxon>Euteleostomi</taxon>
        <taxon>Actinopterygii</taxon>
        <taxon>Neopterygii</taxon>
        <taxon>Teleostei</taxon>
        <taxon>Neoteleostei</taxon>
        <taxon>Acanthomorphata</taxon>
        <taxon>Ovalentaria</taxon>
        <taxon>Atherinomorphae</taxon>
        <taxon>Beloniformes</taxon>
        <taxon>Adrianichthyidae</taxon>
        <taxon>Oryziinae</taxon>
        <taxon>Oryzias</taxon>
    </lineage>
</organism>
<evidence type="ECO:0000313" key="1">
    <source>
        <dbReference type="EMBL" id="KAF6715486.1"/>
    </source>
</evidence>